<sequence>MATSGPTSSASITATVPEGFHYETKYIVLNYLGMLPVNRSQARNTVQGDALIDSESSTLTKGHEEELRQLEDEIAASCFTSGFDRHTSLVFNPTVPETSVEDCLAAVGDRVAVDLDTHLAAAVHTLLERPVDYERFRDATRDLSTYTEGGWSKVLVPFVLLQALQSEGESLQTLSQLGVRFLEEDEAGYIMQQGGWRRDVNVPKSKMRTGLNLASQGCVWAVLLDNERIQSSGEVFSLESEDERGVIIAEDSNDIYILSGDQHPDHLSPPSSLLCTGEISSGQSSWQTESLPASLAGHESWAQVSAMDPEDVKSLDSNEGAAALAEERSENNSSNSDIVHVEREDAELLEEGGDVAAIDESMMSILGTESDMAELREEFRGQTPPVTESADGDSTAPASLLSLEEPVVIETPASLSAEPSIISLEPELPPPVTEAPPPSEPEAPLSVPEPEPEPEPEAAPVPAEVAPPSPAKETPLAQAEHEAEPEPVALPPQPETEAPPAEPLVLEDALVPVEAPVEETPEQPEPEAEPEAELSLLLYGGAALVLAAAVAYSFISYRRK</sequence>
<dbReference type="Proteomes" id="UP001228049">
    <property type="component" value="Unassembled WGS sequence"/>
</dbReference>
<proteinExistence type="predicted"/>
<evidence type="ECO:0000256" key="1">
    <source>
        <dbReference type="SAM" id="MobiDB-lite"/>
    </source>
</evidence>
<dbReference type="PANTHER" id="PTHR15758">
    <property type="entry name" value="BCL-2-LIKE PROTEIN 13"/>
    <property type="match status" value="1"/>
</dbReference>
<feature type="transmembrane region" description="Helical" evidence="2">
    <location>
        <begin position="536"/>
        <end position="555"/>
    </location>
</feature>
<gene>
    <name evidence="3" type="ORF">KUDE01_028061</name>
</gene>
<dbReference type="GO" id="GO:0016020">
    <property type="term" value="C:membrane"/>
    <property type="evidence" value="ECO:0007669"/>
    <property type="project" value="TreeGrafter"/>
</dbReference>
<evidence type="ECO:0000313" key="3">
    <source>
        <dbReference type="EMBL" id="KAK1887272.1"/>
    </source>
</evidence>
<dbReference type="SUPFAM" id="SSF56854">
    <property type="entry name" value="Bcl-2 inhibitors of programmed cell death"/>
    <property type="match status" value="1"/>
</dbReference>
<accession>A0AAD9F3B6</accession>
<evidence type="ECO:0000256" key="2">
    <source>
        <dbReference type="SAM" id="Phobius"/>
    </source>
</evidence>
<dbReference type="GO" id="GO:0042981">
    <property type="term" value="P:regulation of apoptotic process"/>
    <property type="evidence" value="ECO:0007669"/>
    <property type="project" value="InterPro"/>
</dbReference>
<dbReference type="AlphaFoldDB" id="A0AAD9F3B6"/>
<organism evidence="3 4">
    <name type="scientific">Dissostichus eleginoides</name>
    <name type="common">Patagonian toothfish</name>
    <name type="synonym">Dissostichus amissus</name>
    <dbReference type="NCBI Taxonomy" id="100907"/>
    <lineage>
        <taxon>Eukaryota</taxon>
        <taxon>Metazoa</taxon>
        <taxon>Chordata</taxon>
        <taxon>Craniata</taxon>
        <taxon>Vertebrata</taxon>
        <taxon>Euteleostomi</taxon>
        <taxon>Actinopterygii</taxon>
        <taxon>Neopterygii</taxon>
        <taxon>Teleostei</taxon>
        <taxon>Neoteleostei</taxon>
        <taxon>Acanthomorphata</taxon>
        <taxon>Eupercaria</taxon>
        <taxon>Perciformes</taxon>
        <taxon>Notothenioidei</taxon>
        <taxon>Nototheniidae</taxon>
        <taxon>Dissostichus</taxon>
    </lineage>
</organism>
<comment type="caution">
    <text evidence="3">The sequence shown here is derived from an EMBL/GenBank/DDBJ whole genome shotgun (WGS) entry which is preliminary data.</text>
</comment>
<keyword evidence="2" id="KW-1133">Transmembrane helix</keyword>
<dbReference type="InterPro" id="IPR036834">
    <property type="entry name" value="Bcl-2-like_sf"/>
</dbReference>
<name>A0AAD9F3B6_DISEL</name>
<dbReference type="EMBL" id="JASDAP010000018">
    <property type="protein sequence ID" value="KAK1887272.1"/>
    <property type="molecule type" value="Genomic_DNA"/>
</dbReference>
<keyword evidence="4" id="KW-1185">Reference proteome</keyword>
<keyword evidence="2" id="KW-0472">Membrane</keyword>
<feature type="region of interest" description="Disordered" evidence="1">
    <location>
        <begin position="411"/>
        <end position="531"/>
    </location>
</feature>
<feature type="compositionally biased region" description="Pro residues" evidence="1">
    <location>
        <begin position="427"/>
        <end position="441"/>
    </location>
</feature>
<reference evidence="3" key="1">
    <citation type="submission" date="2023-04" db="EMBL/GenBank/DDBJ databases">
        <title>Chromosome-level genome of Chaenocephalus aceratus.</title>
        <authorList>
            <person name="Park H."/>
        </authorList>
    </citation>
    <scope>NUCLEOTIDE SEQUENCE</scope>
    <source>
        <strain evidence="3">DE</strain>
        <tissue evidence="3">Muscle</tissue>
    </source>
</reference>
<dbReference type="GO" id="GO:0006915">
    <property type="term" value="P:apoptotic process"/>
    <property type="evidence" value="ECO:0007669"/>
    <property type="project" value="InterPro"/>
</dbReference>
<dbReference type="InterPro" id="IPR042398">
    <property type="entry name" value="BCL2L13"/>
</dbReference>
<feature type="compositionally biased region" description="Low complexity" evidence="1">
    <location>
        <begin position="495"/>
        <end position="515"/>
    </location>
</feature>
<dbReference type="PANTHER" id="PTHR15758:SF2">
    <property type="entry name" value="BCL-2-LIKE PROTEIN 13"/>
    <property type="match status" value="1"/>
</dbReference>
<protein>
    <submittedName>
        <fullName evidence="3">Bcl-2-like protein 13</fullName>
    </submittedName>
</protein>
<keyword evidence="2" id="KW-0812">Transmembrane</keyword>
<feature type="compositionally biased region" description="Acidic residues" evidence="1">
    <location>
        <begin position="516"/>
        <end position="531"/>
    </location>
</feature>
<evidence type="ECO:0000313" key="4">
    <source>
        <dbReference type="Proteomes" id="UP001228049"/>
    </source>
</evidence>
<dbReference type="GO" id="GO:0005739">
    <property type="term" value="C:mitochondrion"/>
    <property type="evidence" value="ECO:0007669"/>
    <property type="project" value="TreeGrafter"/>
</dbReference>